<dbReference type="GeneID" id="25411827"/>
<dbReference type="PANTHER" id="PTHR15665">
    <property type="entry name" value="ASTEROID PROTEIN"/>
    <property type="match status" value="1"/>
</dbReference>
<protein>
    <recommendedName>
        <fullName evidence="3">Asteroid domain-containing protein</fullName>
    </recommendedName>
</protein>
<dbReference type="CDD" id="cd18675">
    <property type="entry name" value="PIN_SpAst1-like"/>
    <property type="match status" value="1"/>
</dbReference>
<dbReference type="STRING" id="1043004.A0A074WKL0"/>
<dbReference type="AlphaFoldDB" id="A0A074WKL0"/>
<dbReference type="Gene3D" id="3.40.50.1010">
    <property type="entry name" value="5'-nuclease"/>
    <property type="match status" value="1"/>
</dbReference>
<evidence type="ECO:0000313" key="5">
    <source>
        <dbReference type="Proteomes" id="UP000027730"/>
    </source>
</evidence>
<gene>
    <name evidence="4" type="ORF">M436DRAFT_53692</name>
</gene>
<evidence type="ECO:0000256" key="1">
    <source>
        <dbReference type="ARBA" id="ARBA00007398"/>
    </source>
</evidence>
<accession>A0A074WKL0</accession>
<dbReference type="SUPFAM" id="SSF88723">
    <property type="entry name" value="PIN domain-like"/>
    <property type="match status" value="1"/>
</dbReference>
<proteinExistence type="inferred from homology"/>
<keyword evidence="5" id="KW-1185">Reference proteome</keyword>
<dbReference type="InterPro" id="IPR039436">
    <property type="entry name" value="Asteroid_dom"/>
</dbReference>
<organism evidence="4 5">
    <name type="scientific">Aureobasidium namibiae CBS 147.97</name>
    <dbReference type="NCBI Taxonomy" id="1043004"/>
    <lineage>
        <taxon>Eukaryota</taxon>
        <taxon>Fungi</taxon>
        <taxon>Dikarya</taxon>
        <taxon>Ascomycota</taxon>
        <taxon>Pezizomycotina</taxon>
        <taxon>Dothideomycetes</taxon>
        <taxon>Dothideomycetidae</taxon>
        <taxon>Dothideales</taxon>
        <taxon>Saccotheciaceae</taxon>
        <taxon>Aureobasidium</taxon>
    </lineage>
</organism>
<name>A0A074WKL0_9PEZI</name>
<feature type="compositionally biased region" description="Basic residues" evidence="2">
    <location>
        <begin position="568"/>
        <end position="577"/>
    </location>
</feature>
<dbReference type="InterPro" id="IPR029060">
    <property type="entry name" value="PIN-like_dom_sf"/>
</dbReference>
<feature type="region of interest" description="Disordered" evidence="2">
    <location>
        <begin position="561"/>
        <end position="603"/>
    </location>
</feature>
<dbReference type="RefSeq" id="XP_013424579.1">
    <property type="nucleotide sequence ID" value="XM_013569125.1"/>
</dbReference>
<evidence type="ECO:0000259" key="3">
    <source>
        <dbReference type="Pfam" id="PF12813"/>
    </source>
</evidence>
<sequence>MGIPHLTRSLSPYGDKVVLPQNPADDQNAIIDGPSLAYHVFYVCIARRTGARNALDATPTYQELGQAAVNWLEQIETYGLKIKSVFFDGLLPLSKQSTRLSRLQSYANQLVTFKALNKEDLPSRMENVQSSKSDVLSAVVSSNRLKALPAPPFLVPSVIEMLLESRFDFLVSVIPGEADAYCAEAARQCGGVIFTSDSDLLVHDLGESGKVILFRDLETIHLPSRGKCLKTQEYRPAAIARRFELLNLVKLAFFMSQDHHKSLTENIRLAAKDTPMSAGFAEFAEEYGSLPELSKLAMAGMAYEAKTSKALARLDPRISEIVHLVRVKDNQEAPSDLQDSEDLNMYLPFVIDDPTRTSAWRSGVSIRAQAYSLLRVLNSSITQVTEFERKGTRVAGTVVELDTTSSPSTVLEECLKSLQQDLEHNSSLSRAARWRAVAVKLVCQSNLDNDKPPPLSGDISRLVTGTREGILSWSFIHASGQMQAALYSLRMLSQISTIAFSILESTNHEIIPSLHSLITLLSDLPTLRELLDEKTAKIDGEAEAARAAVLSTLQGLGISQDTTETSIKKKKKRKKKGEHTGDRSPPGVAWKSNNMFSNLVQKD</sequence>
<dbReference type="Pfam" id="PF12813">
    <property type="entry name" value="XPG_I_2"/>
    <property type="match status" value="1"/>
</dbReference>
<evidence type="ECO:0000313" key="4">
    <source>
        <dbReference type="EMBL" id="KEQ70377.1"/>
    </source>
</evidence>
<feature type="domain" description="Asteroid" evidence="3">
    <location>
        <begin position="151"/>
        <end position="400"/>
    </location>
</feature>
<feature type="compositionally biased region" description="Polar residues" evidence="2">
    <location>
        <begin position="591"/>
        <end position="603"/>
    </location>
</feature>
<comment type="similarity">
    <text evidence="1">Belongs to the asteroid family.</text>
</comment>
<evidence type="ECO:0000256" key="2">
    <source>
        <dbReference type="SAM" id="MobiDB-lite"/>
    </source>
</evidence>
<dbReference type="HOGENOM" id="CLU_016461_1_0_1"/>
<dbReference type="OrthoDB" id="5297549at2759"/>
<dbReference type="EMBL" id="KL584717">
    <property type="protein sequence ID" value="KEQ70377.1"/>
    <property type="molecule type" value="Genomic_DNA"/>
</dbReference>
<dbReference type="PANTHER" id="PTHR15665:SF1">
    <property type="entry name" value="PROTEIN ASTEROID HOMOLOG 1"/>
    <property type="match status" value="1"/>
</dbReference>
<dbReference type="InterPro" id="IPR026832">
    <property type="entry name" value="Asteroid"/>
</dbReference>
<dbReference type="Proteomes" id="UP000027730">
    <property type="component" value="Unassembled WGS sequence"/>
</dbReference>
<reference evidence="4 5" key="1">
    <citation type="journal article" date="2014" name="BMC Genomics">
        <title>Genome sequencing of four Aureobasidium pullulans varieties: biotechnological potential, stress tolerance, and description of new species.</title>
        <authorList>
            <person name="Gostin Ar C."/>
            <person name="Ohm R.A."/>
            <person name="Kogej T."/>
            <person name="Sonjak S."/>
            <person name="Turk M."/>
            <person name="Zajc J."/>
            <person name="Zalar P."/>
            <person name="Grube M."/>
            <person name="Sun H."/>
            <person name="Han J."/>
            <person name="Sharma A."/>
            <person name="Chiniquy J."/>
            <person name="Ngan C.Y."/>
            <person name="Lipzen A."/>
            <person name="Barry K."/>
            <person name="Grigoriev I.V."/>
            <person name="Gunde-Cimerman N."/>
        </authorList>
    </citation>
    <scope>NUCLEOTIDE SEQUENCE [LARGE SCALE GENOMIC DNA]</scope>
    <source>
        <strain evidence="4 5">CBS 147.97</strain>
    </source>
</reference>